<accession>A0A5B8W3P5</accession>
<gene>
    <name evidence="1" type="ORF">FSB76_17205</name>
</gene>
<protein>
    <submittedName>
        <fullName evidence="1">Uncharacterized protein</fullName>
    </submittedName>
</protein>
<dbReference type="KEGG" id="mgk:FSB76_17205"/>
<dbReference type="EMBL" id="CP042437">
    <property type="protein sequence ID" value="QEC77595.1"/>
    <property type="molecule type" value="Genomic_DNA"/>
</dbReference>
<proteinExistence type="predicted"/>
<dbReference type="AlphaFoldDB" id="A0A5B8W3P5"/>
<dbReference type="RefSeq" id="WP_147055432.1">
    <property type="nucleotide sequence ID" value="NZ_CP042437.1"/>
</dbReference>
<evidence type="ECO:0000313" key="1">
    <source>
        <dbReference type="EMBL" id="QEC77595.1"/>
    </source>
</evidence>
<organism evidence="1 2">
    <name type="scientific">Mucilaginibacter ginsenosidivorax</name>
    <dbReference type="NCBI Taxonomy" id="862126"/>
    <lineage>
        <taxon>Bacteria</taxon>
        <taxon>Pseudomonadati</taxon>
        <taxon>Bacteroidota</taxon>
        <taxon>Sphingobacteriia</taxon>
        <taxon>Sphingobacteriales</taxon>
        <taxon>Sphingobacteriaceae</taxon>
        <taxon>Mucilaginibacter</taxon>
    </lineage>
</organism>
<dbReference type="OrthoDB" id="799018at2"/>
<keyword evidence="2" id="KW-1185">Reference proteome</keyword>
<dbReference type="Proteomes" id="UP000321362">
    <property type="component" value="Chromosome"/>
</dbReference>
<sequence length="110" mass="12915">MTVAAERSIETETRMYMYDLLNTAKEFGFKAEDSWELSMVTNTDRIRIQKDYYPTIAAKVGPEILLQVFHTVKTRLNQTFNKEPQKIDERNPPVEDLNYLVAFNPKRPRS</sequence>
<name>A0A5B8W3P5_9SPHI</name>
<evidence type="ECO:0000313" key="2">
    <source>
        <dbReference type="Proteomes" id="UP000321362"/>
    </source>
</evidence>
<reference evidence="1 2" key="1">
    <citation type="journal article" date="2013" name="J. Microbiol.">
        <title>Mucilaginibacter ginsenosidivorax sp. nov., with ginsenoside converting activity isolated from sediment.</title>
        <authorList>
            <person name="Kim J.K."/>
            <person name="Choi T.E."/>
            <person name="Liu Q.M."/>
            <person name="Park H.Y."/>
            <person name="Yi T.H."/>
            <person name="Yoon M.H."/>
            <person name="Kim S.C."/>
            <person name="Im W.T."/>
        </authorList>
    </citation>
    <scope>NUCLEOTIDE SEQUENCE [LARGE SCALE GENOMIC DNA]</scope>
    <source>
        <strain evidence="1 2">KHI28</strain>
    </source>
</reference>